<dbReference type="PANTHER" id="PTHR12778:SF9">
    <property type="entry name" value="ACETYL-COENZYME A TRANSPORTER 1"/>
    <property type="match status" value="1"/>
</dbReference>
<feature type="transmembrane region" description="Helical" evidence="5">
    <location>
        <begin position="201"/>
        <end position="223"/>
    </location>
</feature>
<evidence type="ECO:0000256" key="1">
    <source>
        <dbReference type="ARBA" id="ARBA00004141"/>
    </source>
</evidence>
<proteinExistence type="predicted"/>
<evidence type="ECO:0000256" key="4">
    <source>
        <dbReference type="ARBA" id="ARBA00023136"/>
    </source>
</evidence>
<keyword evidence="2 5" id="KW-0812">Transmembrane</keyword>
<keyword evidence="6" id="KW-1185">Reference proteome</keyword>
<evidence type="ECO:0000256" key="5">
    <source>
        <dbReference type="SAM" id="Phobius"/>
    </source>
</evidence>
<evidence type="ECO:0000256" key="2">
    <source>
        <dbReference type="ARBA" id="ARBA00022692"/>
    </source>
</evidence>
<dbReference type="Pfam" id="PF13000">
    <property type="entry name" value="Acatn"/>
    <property type="match status" value="1"/>
</dbReference>
<feature type="transmembrane region" description="Helical" evidence="5">
    <location>
        <begin position="138"/>
        <end position="157"/>
    </location>
</feature>
<dbReference type="SUPFAM" id="SSF103473">
    <property type="entry name" value="MFS general substrate transporter"/>
    <property type="match status" value="1"/>
</dbReference>
<dbReference type="GO" id="GO:0016020">
    <property type="term" value="C:membrane"/>
    <property type="evidence" value="ECO:0007669"/>
    <property type="project" value="UniProtKB-SubCell"/>
</dbReference>
<dbReference type="GO" id="GO:0035348">
    <property type="term" value="P:acetyl-CoA transmembrane transport"/>
    <property type="evidence" value="ECO:0007669"/>
    <property type="project" value="InterPro"/>
</dbReference>
<dbReference type="InterPro" id="IPR004752">
    <property type="entry name" value="AmpG_permease/AT-1"/>
</dbReference>
<dbReference type="Gene3D" id="1.20.1250.20">
    <property type="entry name" value="MFS general substrate transporter like domains"/>
    <property type="match status" value="1"/>
</dbReference>
<accession>A0AAF3FGC4</accession>
<dbReference type="WBParaSite" id="MBELARI_LOCUS6011">
    <property type="protein sequence ID" value="MBELARI_LOCUS6011"/>
    <property type="gene ID" value="MBELARI_LOCUS6011"/>
</dbReference>
<evidence type="ECO:0000313" key="6">
    <source>
        <dbReference type="Proteomes" id="UP000887575"/>
    </source>
</evidence>
<dbReference type="Proteomes" id="UP000887575">
    <property type="component" value="Unassembled WGS sequence"/>
</dbReference>
<feature type="transmembrane region" description="Helical" evidence="5">
    <location>
        <begin position="102"/>
        <end position="126"/>
    </location>
</feature>
<evidence type="ECO:0000256" key="3">
    <source>
        <dbReference type="ARBA" id="ARBA00022989"/>
    </source>
</evidence>
<dbReference type="InterPro" id="IPR036259">
    <property type="entry name" value="MFS_trans_sf"/>
</dbReference>
<keyword evidence="3 5" id="KW-1133">Transmembrane helix</keyword>
<organism evidence="6 7">
    <name type="scientific">Mesorhabditis belari</name>
    <dbReference type="NCBI Taxonomy" id="2138241"/>
    <lineage>
        <taxon>Eukaryota</taxon>
        <taxon>Metazoa</taxon>
        <taxon>Ecdysozoa</taxon>
        <taxon>Nematoda</taxon>
        <taxon>Chromadorea</taxon>
        <taxon>Rhabditida</taxon>
        <taxon>Rhabditina</taxon>
        <taxon>Rhabditomorpha</taxon>
        <taxon>Rhabditoidea</taxon>
        <taxon>Rhabditidae</taxon>
        <taxon>Mesorhabditinae</taxon>
        <taxon>Mesorhabditis</taxon>
    </lineage>
</organism>
<protein>
    <submittedName>
        <fullName evidence="7">Acetyl-coenzyme A transporter 1</fullName>
    </submittedName>
</protein>
<dbReference type="AlphaFoldDB" id="A0AAF3FGC4"/>
<keyword evidence="4 5" id="KW-0472">Membrane</keyword>
<dbReference type="GO" id="GO:0008521">
    <property type="term" value="F:acetyl-CoA transmembrane transporter activity"/>
    <property type="evidence" value="ECO:0007669"/>
    <property type="project" value="InterPro"/>
</dbReference>
<name>A0AAF3FGC4_9BILA</name>
<comment type="subcellular location">
    <subcellularLocation>
        <location evidence="1">Membrane</location>
        <topology evidence="1">Multi-pass membrane protein</topology>
    </subcellularLocation>
</comment>
<reference evidence="7" key="1">
    <citation type="submission" date="2024-02" db="UniProtKB">
        <authorList>
            <consortium name="WormBaseParasite"/>
        </authorList>
    </citation>
    <scope>IDENTIFICATION</scope>
</reference>
<evidence type="ECO:0000313" key="7">
    <source>
        <dbReference type="WBParaSite" id="MBELARI_LOCUS6011"/>
    </source>
</evidence>
<feature type="transmembrane region" description="Helical" evidence="5">
    <location>
        <begin position="169"/>
        <end position="189"/>
    </location>
</feature>
<dbReference type="InterPro" id="IPR024371">
    <property type="entry name" value="AcetylCoA_trans_1-like"/>
</dbReference>
<sequence>MRRERRLEDLTSGSVEISIDDSFTMGDQIRSRGRKKRLTGEDVMAMEPEMDFHEAGPHFPMLFRGKLSEEDDEEPLIESVEDPNLGWFARTKQTLKGDFSSIMLLLFLYLLQGIPLGLIAAIPLILSDRKVSYSDQAIFSFAYWPFSLKLLWAPIVDSCYWRRVGRRKSWMVPCQYLIGIFMLVLSFSVDDIMGNKENPPQVIFLMLTFLPLNFLAATQDIAVDGWALTMLSRKNVGYASTCNAVGQTAGFFIGNVVFLGLESKQFANMFRTVPQEYGFIDLSGNNCLNKYLNDDEK</sequence>
<dbReference type="PANTHER" id="PTHR12778">
    <property type="entry name" value="SOLUTE CARRIER FAMILY 33 ACETYL-COA TRANSPORTER -RELATED"/>
    <property type="match status" value="1"/>
</dbReference>